<dbReference type="EMBL" id="CP009509">
    <property type="protein sequence ID" value="AKB41075.1"/>
    <property type="molecule type" value="Genomic_DNA"/>
</dbReference>
<evidence type="ECO:0000313" key="1">
    <source>
        <dbReference type="EMBL" id="AKB41075.1"/>
    </source>
</evidence>
<reference evidence="1 2" key="1">
    <citation type="submission" date="2014-07" db="EMBL/GenBank/DDBJ databases">
        <title>Methanogenic archaea and the global carbon cycle.</title>
        <authorList>
            <person name="Henriksen J.R."/>
            <person name="Luke J."/>
            <person name="Reinhart S."/>
            <person name="Benedict M.N."/>
            <person name="Youngblut N.D."/>
            <person name="Metcalf M.E."/>
            <person name="Whitaker R.J."/>
            <person name="Metcalf W.W."/>
        </authorList>
    </citation>
    <scope>NUCLEOTIDE SEQUENCE [LARGE SCALE GENOMIC DNA]</scope>
    <source>
        <strain evidence="1 2">WWM610</strain>
    </source>
</reference>
<dbReference type="GeneID" id="24851819"/>
<evidence type="ECO:0000313" key="2">
    <source>
        <dbReference type="Proteomes" id="UP000033058"/>
    </source>
</evidence>
<dbReference type="Proteomes" id="UP000033058">
    <property type="component" value="Chromosome"/>
</dbReference>
<accession>A0A0E3PYU5</accession>
<dbReference type="HOGENOM" id="CLU_2327301_0_0_2"/>
<name>A0A0E3PYU5_METMZ</name>
<dbReference type="AlphaFoldDB" id="A0A0E3PYU5"/>
<organism evidence="1 2">
    <name type="scientific">Methanosarcina mazei WWM610</name>
    <dbReference type="NCBI Taxonomy" id="1434117"/>
    <lineage>
        <taxon>Archaea</taxon>
        <taxon>Methanobacteriati</taxon>
        <taxon>Methanobacteriota</taxon>
        <taxon>Stenosarchaea group</taxon>
        <taxon>Methanomicrobia</taxon>
        <taxon>Methanosarcinales</taxon>
        <taxon>Methanosarcinaceae</taxon>
        <taxon>Methanosarcina</taxon>
    </lineage>
</organism>
<gene>
    <name evidence="1" type="ORF">MSMAW_2084</name>
</gene>
<sequence>MAKIEETNMKGEIIIHQIWKEHTGGYEDEELTGEKIEISSDGQIMLTQYDEYLVFSPGGHSNIKKTTYKVTVDELRAFFMSKGIKGSDRGIPWKPTKK</sequence>
<protein>
    <submittedName>
        <fullName evidence="1">Uncharacterized protein</fullName>
    </submittedName>
</protein>
<dbReference type="PATRIC" id="fig|1434117.4.peg.2660"/>
<dbReference type="RefSeq" id="WP_048049935.1">
    <property type="nucleotide sequence ID" value="NZ_CP009509.1"/>
</dbReference>
<proteinExistence type="predicted"/>